<proteinExistence type="predicted"/>
<dbReference type="RefSeq" id="WP_338248471.1">
    <property type="nucleotide sequence ID" value="NZ_BSRI01000001.1"/>
</dbReference>
<accession>A0ABQ6FKE0</accession>
<evidence type="ECO:0000313" key="2">
    <source>
        <dbReference type="Proteomes" id="UP001344906"/>
    </source>
</evidence>
<protein>
    <submittedName>
        <fullName evidence="1">Uncharacterized protein</fullName>
    </submittedName>
</protein>
<organism evidence="1 2">
    <name type="scientific">Dictyobacter halimunensis</name>
    <dbReference type="NCBI Taxonomy" id="3026934"/>
    <lineage>
        <taxon>Bacteria</taxon>
        <taxon>Bacillati</taxon>
        <taxon>Chloroflexota</taxon>
        <taxon>Ktedonobacteria</taxon>
        <taxon>Ktedonobacterales</taxon>
        <taxon>Dictyobacteraceae</taxon>
        <taxon>Dictyobacter</taxon>
    </lineage>
</organism>
<name>A0ABQ6FKE0_9CHLR</name>
<dbReference type="Proteomes" id="UP001344906">
    <property type="component" value="Unassembled WGS sequence"/>
</dbReference>
<comment type="caution">
    <text evidence="1">The sequence shown here is derived from an EMBL/GenBank/DDBJ whole genome shotgun (WGS) entry which is preliminary data.</text>
</comment>
<reference evidence="1 2" key="1">
    <citation type="submission" date="2023-02" db="EMBL/GenBank/DDBJ databases">
        <title>Dictyobacter halimunensis sp. nov., a new member of the class Ktedonobacteria from forest soil in a geothermal area.</title>
        <authorList>
            <person name="Rachmania M.K."/>
            <person name="Ningsih F."/>
            <person name="Sakai Y."/>
            <person name="Yabe S."/>
            <person name="Yokota A."/>
            <person name="Sjamsuridzal W."/>
        </authorList>
    </citation>
    <scope>NUCLEOTIDE SEQUENCE [LARGE SCALE GENOMIC DNA]</scope>
    <source>
        <strain evidence="1 2">S3.2.2.5</strain>
    </source>
</reference>
<gene>
    <name evidence="1" type="ORF">KDH_15620</name>
</gene>
<dbReference type="EMBL" id="BSRI01000001">
    <property type="protein sequence ID" value="GLV54715.1"/>
    <property type="molecule type" value="Genomic_DNA"/>
</dbReference>
<evidence type="ECO:0000313" key="1">
    <source>
        <dbReference type="EMBL" id="GLV54715.1"/>
    </source>
</evidence>
<sequence>MKTNNAFDTLQTLFVQDLQALRQLRKRGWFVLPMSRIVKEEHIGRCCFLAEEFLDSEELSMLKRELGFNERQWNAYKAKISQ</sequence>
<keyword evidence="2" id="KW-1185">Reference proteome</keyword>